<feature type="domain" description="CBS" evidence="3">
    <location>
        <begin position="195"/>
        <end position="254"/>
    </location>
</feature>
<dbReference type="InterPro" id="IPR006683">
    <property type="entry name" value="Thioestr_dom"/>
</dbReference>
<evidence type="ECO:0000256" key="2">
    <source>
        <dbReference type="PROSITE-ProRule" id="PRU00703"/>
    </source>
</evidence>
<dbReference type="SMART" id="SM00116">
    <property type="entry name" value="CBS"/>
    <property type="match status" value="2"/>
</dbReference>
<dbReference type="Gene3D" id="3.40.1390.20">
    <property type="entry name" value="HprK N-terminal domain-like"/>
    <property type="match status" value="1"/>
</dbReference>
<dbReference type="PANTHER" id="PTHR43080:SF2">
    <property type="entry name" value="CBS DOMAIN-CONTAINING PROTEIN"/>
    <property type="match status" value="1"/>
</dbReference>
<dbReference type="SUPFAM" id="SSF46785">
    <property type="entry name" value="Winged helix' DNA-binding domain"/>
    <property type="match status" value="1"/>
</dbReference>
<dbReference type="CDD" id="cd04596">
    <property type="entry name" value="CBS_pair_DRTGG_assoc"/>
    <property type="match status" value="1"/>
</dbReference>
<dbReference type="SUPFAM" id="SSF75138">
    <property type="entry name" value="HprK N-terminal domain-like"/>
    <property type="match status" value="1"/>
</dbReference>
<evidence type="ECO:0000313" key="4">
    <source>
        <dbReference type="EMBL" id="SES07438.1"/>
    </source>
</evidence>
<dbReference type="PROSITE" id="PS51371">
    <property type="entry name" value="CBS"/>
    <property type="match status" value="2"/>
</dbReference>
<dbReference type="RefSeq" id="WP_089742677.1">
    <property type="nucleotide sequence ID" value="NZ_FOGL01000017.1"/>
</dbReference>
<dbReference type="PANTHER" id="PTHR43080">
    <property type="entry name" value="CBS DOMAIN-CONTAINING PROTEIN CBSX3, MITOCHONDRIAL"/>
    <property type="match status" value="1"/>
</dbReference>
<dbReference type="Gene3D" id="3.10.129.10">
    <property type="entry name" value="Hotdog Thioesterase"/>
    <property type="match status" value="1"/>
</dbReference>
<organism evidence="4 5">
    <name type="scientific">Gracilibacillus ureilyticus</name>
    <dbReference type="NCBI Taxonomy" id="531814"/>
    <lineage>
        <taxon>Bacteria</taxon>
        <taxon>Bacillati</taxon>
        <taxon>Bacillota</taxon>
        <taxon>Bacilli</taxon>
        <taxon>Bacillales</taxon>
        <taxon>Bacillaceae</taxon>
        <taxon>Gracilibacillus</taxon>
    </lineage>
</organism>
<dbReference type="InterPro" id="IPR010766">
    <property type="entry name" value="DRTGG"/>
</dbReference>
<evidence type="ECO:0000259" key="3">
    <source>
        <dbReference type="PROSITE" id="PS51371"/>
    </source>
</evidence>
<dbReference type="AlphaFoldDB" id="A0A1H9UDV5"/>
<evidence type="ECO:0000256" key="1">
    <source>
        <dbReference type="ARBA" id="ARBA00023122"/>
    </source>
</evidence>
<dbReference type="STRING" id="531814.SAMN04487944_11733"/>
<proteinExistence type="predicted"/>
<gene>
    <name evidence="4" type="ORF">SAMN04487944_11733</name>
</gene>
<evidence type="ECO:0000313" key="5">
    <source>
        <dbReference type="Proteomes" id="UP000199687"/>
    </source>
</evidence>
<dbReference type="Pfam" id="PF03061">
    <property type="entry name" value="4HBT"/>
    <property type="match status" value="1"/>
</dbReference>
<feature type="domain" description="CBS" evidence="3">
    <location>
        <begin position="256"/>
        <end position="314"/>
    </location>
</feature>
<dbReference type="Pfam" id="PF13412">
    <property type="entry name" value="HTH_24"/>
    <property type="match status" value="1"/>
</dbReference>
<dbReference type="Gene3D" id="3.10.580.10">
    <property type="entry name" value="CBS-domain"/>
    <property type="match status" value="1"/>
</dbReference>
<reference evidence="4 5" key="1">
    <citation type="submission" date="2016-10" db="EMBL/GenBank/DDBJ databases">
        <authorList>
            <person name="de Groot N.N."/>
        </authorList>
    </citation>
    <scope>NUCLEOTIDE SEQUENCE [LARGE SCALE GENOMIC DNA]</scope>
    <source>
        <strain evidence="4 5">CGMCC 1.7727</strain>
    </source>
</reference>
<protein>
    <submittedName>
        <fullName evidence="4">Predicted transcriptional regulator containing CBS domains</fullName>
    </submittedName>
</protein>
<keyword evidence="1 2" id="KW-0129">CBS domain</keyword>
<dbReference type="SUPFAM" id="SSF54631">
    <property type="entry name" value="CBS-domain pair"/>
    <property type="match status" value="1"/>
</dbReference>
<dbReference type="InterPro" id="IPR028979">
    <property type="entry name" value="Ser_kin/Pase_Hpr-like_N_sf"/>
</dbReference>
<dbReference type="CDD" id="cd03440">
    <property type="entry name" value="hot_dog"/>
    <property type="match status" value="1"/>
</dbReference>
<dbReference type="Pfam" id="PF00571">
    <property type="entry name" value="CBS"/>
    <property type="match status" value="2"/>
</dbReference>
<sequence>MATKHEQILSFIESLKVGNKISVRQIAKELHVSEGTAYRAIKEAENKGLVSTIERVGTIRIERKQKENFENLTFAEIVSIVDGQVLGGREGLYKTLNKFVIGAMKLDAMMRYTEKDSLLIVGNRTEAHELALKEGAAVLITGGFDTDENAKRLADEKKLPIISTSYDTFTVAAMINRAIYDQLIKKEIVLVGDIYTKDEETYYLSTKDTVSKWHEWEEKTTHSRYPVVDDKKKVVGIVTSKDVIGKKEEMRIEKVMTKNPLTVMKETSLAYAAHMMVWEGIEIMPVVDQHHHLEGLISRQDVLKALQHIQKQPQVGETIDDIVSNYFEHTTNDPHKTTFEAEITPQMTNQLGTLSNGVFVSFVIEAASSLLRQQKKGDLVVENITVYFIKPIQLETKVVFQPKIIDIGRKSAKIDVEVYHERKMVGKAMLMAQLIDR</sequence>
<dbReference type="InterPro" id="IPR036388">
    <property type="entry name" value="WH-like_DNA-bd_sf"/>
</dbReference>
<dbReference type="InterPro" id="IPR051257">
    <property type="entry name" value="Diverse_CBS-Domain"/>
</dbReference>
<dbReference type="InterPro" id="IPR036390">
    <property type="entry name" value="WH_DNA-bd_sf"/>
</dbReference>
<dbReference type="InterPro" id="IPR046342">
    <property type="entry name" value="CBS_dom_sf"/>
</dbReference>
<name>A0A1H9UDV5_9BACI</name>
<dbReference type="Gene3D" id="1.10.10.10">
    <property type="entry name" value="Winged helix-like DNA-binding domain superfamily/Winged helix DNA-binding domain"/>
    <property type="match status" value="1"/>
</dbReference>
<dbReference type="OrthoDB" id="1790451at2"/>
<dbReference type="EMBL" id="FOGL01000017">
    <property type="protein sequence ID" value="SES07438.1"/>
    <property type="molecule type" value="Genomic_DNA"/>
</dbReference>
<keyword evidence="5" id="KW-1185">Reference proteome</keyword>
<dbReference type="InterPro" id="IPR029069">
    <property type="entry name" value="HotDog_dom_sf"/>
</dbReference>
<dbReference type="SUPFAM" id="SSF54637">
    <property type="entry name" value="Thioesterase/thiol ester dehydrase-isomerase"/>
    <property type="match status" value="1"/>
</dbReference>
<accession>A0A1H9UDV5</accession>
<dbReference type="Proteomes" id="UP000199687">
    <property type="component" value="Unassembled WGS sequence"/>
</dbReference>
<dbReference type="Pfam" id="PF07085">
    <property type="entry name" value="DRTGG"/>
    <property type="match status" value="1"/>
</dbReference>
<dbReference type="InterPro" id="IPR000644">
    <property type="entry name" value="CBS_dom"/>
</dbReference>